<evidence type="ECO:0000313" key="2">
    <source>
        <dbReference type="EMBL" id="MQL90727.1"/>
    </source>
</evidence>
<protein>
    <submittedName>
        <fullName evidence="2">Uncharacterized protein</fullName>
    </submittedName>
</protein>
<proteinExistence type="predicted"/>
<accession>A0A843V806</accession>
<evidence type="ECO:0000313" key="3">
    <source>
        <dbReference type="Proteomes" id="UP000652761"/>
    </source>
</evidence>
<keyword evidence="3" id="KW-1185">Reference proteome</keyword>
<dbReference type="AlphaFoldDB" id="A0A843V806"/>
<organism evidence="2 3">
    <name type="scientific">Colocasia esculenta</name>
    <name type="common">Wild taro</name>
    <name type="synonym">Arum esculentum</name>
    <dbReference type="NCBI Taxonomy" id="4460"/>
    <lineage>
        <taxon>Eukaryota</taxon>
        <taxon>Viridiplantae</taxon>
        <taxon>Streptophyta</taxon>
        <taxon>Embryophyta</taxon>
        <taxon>Tracheophyta</taxon>
        <taxon>Spermatophyta</taxon>
        <taxon>Magnoliopsida</taxon>
        <taxon>Liliopsida</taxon>
        <taxon>Araceae</taxon>
        <taxon>Aroideae</taxon>
        <taxon>Colocasieae</taxon>
        <taxon>Colocasia</taxon>
    </lineage>
</organism>
<gene>
    <name evidence="2" type="ORF">Taro_023328</name>
</gene>
<name>A0A843V806_COLES</name>
<dbReference type="EMBL" id="NMUH01001268">
    <property type="protein sequence ID" value="MQL90727.1"/>
    <property type="molecule type" value="Genomic_DNA"/>
</dbReference>
<dbReference type="Proteomes" id="UP000652761">
    <property type="component" value="Unassembled WGS sequence"/>
</dbReference>
<evidence type="ECO:0000256" key="1">
    <source>
        <dbReference type="SAM" id="MobiDB-lite"/>
    </source>
</evidence>
<reference evidence="2" key="1">
    <citation type="submission" date="2017-07" db="EMBL/GenBank/DDBJ databases">
        <title>Taro Niue Genome Assembly and Annotation.</title>
        <authorList>
            <person name="Atibalentja N."/>
            <person name="Keating K."/>
            <person name="Fields C.J."/>
        </authorList>
    </citation>
    <scope>NUCLEOTIDE SEQUENCE</scope>
    <source>
        <strain evidence="2">Niue_2</strain>
        <tissue evidence="2">Leaf</tissue>
    </source>
</reference>
<feature type="compositionally biased region" description="Polar residues" evidence="1">
    <location>
        <begin position="55"/>
        <end position="64"/>
    </location>
</feature>
<sequence>MSTYFFKGENPASCTASSSRDRWANLRPAANLPLRLWEVNLHLRGSSGRPAAKMSETQASSASGLNEKLKWDQTRLTNILKQEHGEESLYHSIMSDGSRQHNILPRTETIEHGDPYITPPHQTPVDLTKDDDSSASSLHFKLMKNKNGKDFITPNEKRERRRSKELSSSFAEAMVEATKEFKKSSMPASYDMIQQCVKIIMAMDLTMLEKARAPDLIRKDNAYLCCSLDPCGVLVYRWTSSLNKEFIIKMDLVLELAPLDPDPVANLIGTGGSATFMISVEVFSCLGRSQTGLHLEIGKKIAGSGWMPAKSERNQGGPVEEPGRTLRCLKVLKERDETSLINAAKGAPVSAIGGEVSVEGPRS</sequence>
<feature type="region of interest" description="Disordered" evidence="1">
    <location>
        <begin position="47"/>
        <end position="66"/>
    </location>
</feature>
<feature type="region of interest" description="Disordered" evidence="1">
    <location>
        <begin position="110"/>
        <end position="131"/>
    </location>
</feature>
<comment type="caution">
    <text evidence="2">The sequence shown here is derived from an EMBL/GenBank/DDBJ whole genome shotgun (WGS) entry which is preliminary data.</text>
</comment>